<evidence type="ECO:0000313" key="3">
    <source>
        <dbReference type="Proteomes" id="UP000007058"/>
    </source>
</evidence>
<gene>
    <name evidence="2" type="ordered locus">amb0284</name>
</gene>
<dbReference type="HOGENOM" id="CLU_1060912_0_0_5"/>
<organism evidence="2 3">
    <name type="scientific">Paramagnetospirillum magneticum (strain ATCC 700264 / AMB-1)</name>
    <name type="common">Magnetospirillum magneticum</name>
    <dbReference type="NCBI Taxonomy" id="342108"/>
    <lineage>
        <taxon>Bacteria</taxon>
        <taxon>Pseudomonadati</taxon>
        <taxon>Pseudomonadota</taxon>
        <taxon>Alphaproteobacteria</taxon>
        <taxon>Rhodospirillales</taxon>
        <taxon>Magnetospirillaceae</taxon>
        <taxon>Paramagnetospirillum</taxon>
    </lineage>
</organism>
<dbReference type="RefSeq" id="WP_011382731.1">
    <property type="nucleotide sequence ID" value="NC_007626.1"/>
</dbReference>
<protein>
    <submittedName>
        <fullName evidence="2">Uncharacterized protein</fullName>
    </submittedName>
</protein>
<dbReference type="EMBL" id="AP007255">
    <property type="protein sequence ID" value="BAE49088.1"/>
    <property type="molecule type" value="Genomic_DNA"/>
</dbReference>
<dbReference type="Proteomes" id="UP000007058">
    <property type="component" value="Chromosome"/>
</dbReference>
<dbReference type="OrthoDB" id="7354952at2"/>
<name>Q2WAN7_PARM1</name>
<evidence type="ECO:0000256" key="1">
    <source>
        <dbReference type="SAM" id="MobiDB-lite"/>
    </source>
</evidence>
<evidence type="ECO:0000313" key="2">
    <source>
        <dbReference type="EMBL" id="BAE49088.1"/>
    </source>
</evidence>
<accession>Q2WAN7</accession>
<dbReference type="AlphaFoldDB" id="Q2WAN7"/>
<sequence length="262" mass="28709">MDHPVEKPATTEEQEALFQAIILKMPGVTNPAKLEQLTLLALDLMLRRPFDKELRAALRRRVQESMAEVKPGHTPEVQRNEMRIAARGCIEVLRAAKEQRLPRSVTDNWAQSKDGKFHPPHHRVTEEEQEEGRGLRIAAAALVALTLAIGGYIWWSRSQEPAESTSSETDRFVAQMVESAQGNAPPSHLFGGAIRVTSMNGVPVVIAERVPPRICSASGMKLVKKGLLSVNGVTPTRVSSAIITELCNKDGGGDATLMWAPK</sequence>
<dbReference type="KEGG" id="mag:amb0284"/>
<proteinExistence type="predicted"/>
<keyword evidence="3" id="KW-1185">Reference proteome</keyword>
<dbReference type="STRING" id="342108.amb0284"/>
<feature type="compositionally biased region" description="Basic and acidic residues" evidence="1">
    <location>
        <begin position="113"/>
        <end position="131"/>
    </location>
</feature>
<feature type="region of interest" description="Disordered" evidence="1">
    <location>
        <begin position="109"/>
        <end position="131"/>
    </location>
</feature>
<reference evidence="2 3" key="1">
    <citation type="journal article" date="2005" name="DNA Res.">
        <title>Complete genome sequence of the facultative anaerobic magnetotactic bacterium Magnetospirillum sp. strain AMB-1.</title>
        <authorList>
            <person name="Matsunaga T."/>
            <person name="Okamura Y."/>
            <person name="Fukuda Y."/>
            <person name="Wahyudi A.T."/>
            <person name="Murase Y."/>
            <person name="Takeyama H."/>
        </authorList>
    </citation>
    <scope>NUCLEOTIDE SEQUENCE [LARGE SCALE GENOMIC DNA]</scope>
    <source>
        <strain evidence="3">ATCC 700264 / AMB-1</strain>
    </source>
</reference>